<evidence type="ECO:0000313" key="2">
    <source>
        <dbReference type="EMBL" id="KAJ7668003.1"/>
    </source>
</evidence>
<evidence type="ECO:0000313" key="3">
    <source>
        <dbReference type="Proteomes" id="UP001221757"/>
    </source>
</evidence>
<evidence type="ECO:0000256" key="1">
    <source>
        <dbReference type="SAM" id="MobiDB-lite"/>
    </source>
</evidence>
<gene>
    <name evidence="2" type="ORF">B0H17DRAFT_1184126</name>
</gene>
<protein>
    <submittedName>
        <fullName evidence="2">Uncharacterized protein</fullName>
    </submittedName>
</protein>
<dbReference type="AlphaFoldDB" id="A0AAD7CY41"/>
<feature type="non-terminal residue" evidence="2">
    <location>
        <position position="259"/>
    </location>
</feature>
<organism evidence="2 3">
    <name type="scientific">Mycena rosella</name>
    <name type="common">Pink bonnet</name>
    <name type="synonym">Agaricus rosellus</name>
    <dbReference type="NCBI Taxonomy" id="1033263"/>
    <lineage>
        <taxon>Eukaryota</taxon>
        <taxon>Fungi</taxon>
        <taxon>Dikarya</taxon>
        <taxon>Basidiomycota</taxon>
        <taxon>Agaricomycotina</taxon>
        <taxon>Agaricomycetes</taxon>
        <taxon>Agaricomycetidae</taxon>
        <taxon>Agaricales</taxon>
        <taxon>Marasmiineae</taxon>
        <taxon>Mycenaceae</taxon>
        <taxon>Mycena</taxon>
    </lineage>
</organism>
<dbReference type="EMBL" id="JARKIE010000199">
    <property type="protein sequence ID" value="KAJ7668003.1"/>
    <property type="molecule type" value="Genomic_DNA"/>
</dbReference>
<feature type="region of interest" description="Disordered" evidence="1">
    <location>
        <begin position="1"/>
        <end position="21"/>
    </location>
</feature>
<comment type="caution">
    <text evidence="2">The sequence shown here is derived from an EMBL/GenBank/DDBJ whole genome shotgun (WGS) entry which is preliminary data.</text>
</comment>
<dbReference type="Proteomes" id="UP001221757">
    <property type="component" value="Unassembled WGS sequence"/>
</dbReference>
<sequence>MAARPRLGSATSSSMRPRRPSILADSTLSMSALDAGAASPFALETEDVSASDEDDSGEDVLHTYSGFERRISRYVQCNIPASAIYQSQSIQPAAPGGQRARVKRKTQESIYTLVATGPRTLCFRSPYFNDRFRIRMYQGGYPAAKKADLLPALLLPGATELYPATVQKRATAGFADATNSKIEVHLRALKLNVFAAYARSRSLDCEQPRNIWHDIGIMTHEMVSNSACGPTNHILITSRTVIQQANDGGSSSPLGNKNL</sequence>
<accession>A0AAD7CY41</accession>
<keyword evidence="3" id="KW-1185">Reference proteome</keyword>
<reference evidence="2" key="1">
    <citation type="submission" date="2023-03" db="EMBL/GenBank/DDBJ databases">
        <title>Massive genome expansion in bonnet fungi (Mycena s.s.) driven by repeated elements and novel gene families across ecological guilds.</title>
        <authorList>
            <consortium name="Lawrence Berkeley National Laboratory"/>
            <person name="Harder C.B."/>
            <person name="Miyauchi S."/>
            <person name="Viragh M."/>
            <person name="Kuo A."/>
            <person name="Thoen E."/>
            <person name="Andreopoulos B."/>
            <person name="Lu D."/>
            <person name="Skrede I."/>
            <person name="Drula E."/>
            <person name="Henrissat B."/>
            <person name="Morin E."/>
            <person name="Kohler A."/>
            <person name="Barry K."/>
            <person name="LaButti K."/>
            <person name="Morin E."/>
            <person name="Salamov A."/>
            <person name="Lipzen A."/>
            <person name="Mereny Z."/>
            <person name="Hegedus B."/>
            <person name="Baldrian P."/>
            <person name="Stursova M."/>
            <person name="Weitz H."/>
            <person name="Taylor A."/>
            <person name="Grigoriev I.V."/>
            <person name="Nagy L.G."/>
            <person name="Martin F."/>
            <person name="Kauserud H."/>
        </authorList>
    </citation>
    <scope>NUCLEOTIDE SEQUENCE</scope>
    <source>
        <strain evidence="2">CBHHK067</strain>
    </source>
</reference>
<name>A0AAD7CY41_MYCRO</name>
<proteinExistence type="predicted"/>